<feature type="transmembrane region" description="Helical" evidence="6">
    <location>
        <begin position="42"/>
        <end position="64"/>
    </location>
</feature>
<name>A0A1G4K2E3_9SACH</name>
<comment type="similarity">
    <text evidence="2">Belongs to the TMEM170 family.</text>
</comment>
<organism evidence="7 8">
    <name type="scientific">Lachancea mirantina</name>
    <dbReference type="NCBI Taxonomy" id="1230905"/>
    <lineage>
        <taxon>Eukaryota</taxon>
        <taxon>Fungi</taxon>
        <taxon>Dikarya</taxon>
        <taxon>Ascomycota</taxon>
        <taxon>Saccharomycotina</taxon>
        <taxon>Saccharomycetes</taxon>
        <taxon>Saccharomycetales</taxon>
        <taxon>Saccharomycetaceae</taxon>
        <taxon>Lachancea</taxon>
    </lineage>
</organism>
<evidence type="ECO:0000256" key="4">
    <source>
        <dbReference type="ARBA" id="ARBA00022989"/>
    </source>
</evidence>
<evidence type="ECO:0000256" key="1">
    <source>
        <dbReference type="ARBA" id="ARBA00004141"/>
    </source>
</evidence>
<dbReference type="PANTHER" id="PTHR22779">
    <property type="entry name" value="SD17342P"/>
    <property type="match status" value="1"/>
</dbReference>
<feature type="transmembrane region" description="Helical" evidence="6">
    <location>
        <begin position="109"/>
        <end position="129"/>
    </location>
</feature>
<evidence type="ECO:0000256" key="3">
    <source>
        <dbReference type="ARBA" id="ARBA00022692"/>
    </source>
</evidence>
<proteinExistence type="inferred from homology"/>
<dbReference type="InterPro" id="IPR019334">
    <property type="entry name" value="TMEM170A/B/YPR153W-like"/>
</dbReference>
<evidence type="ECO:0000313" key="8">
    <source>
        <dbReference type="Proteomes" id="UP000191024"/>
    </source>
</evidence>
<dbReference type="Proteomes" id="UP000191024">
    <property type="component" value="Chromosome F"/>
</dbReference>
<keyword evidence="4 6" id="KW-1133">Transmembrane helix</keyword>
<keyword evidence="5 6" id="KW-0472">Membrane</keyword>
<keyword evidence="8" id="KW-1185">Reference proteome</keyword>
<feature type="transmembrane region" description="Helical" evidence="6">
    <location>
        <begin position="76"/>
        <end position="103"/>
    </location>
</feature>
<reference evidence="8" key="1">
    <citation type="submission" date="2016-03" db="EMBL/GenBank/DDBJ databases">
        <authorList>
            <person name="Devillers H."/>
        </authorList>
    </citation>
    <scope>NUCLEOTIDE SEQUENCE [LARGE SCALE GENOMIC DNA]</scope>
</reference>
<dbReference type="Pfam" id="PF10190">
    <property type="entry name" value="Tmemb_170"/>
    <property type="match status" value="1"/>
</dbReference>
<comment type="subcellular location">
    <subcellularLocation>
        <location evidence="1">Membrane</location>
        <topology evidence="1">Multi-pass membrane protein</topology>
    </subcellularLocation>
</comment>
<evidence type="ECO:0000256" key="2">
    <source>
        <dbReference type="ARBA" id="ARBA00006325"/>
    </source>
</evidence>
<dbReference type="OrthoDB" id="2131401at2759"/>
<keyword evidence="3 6" id="KW-0812">Transmembrane</keyword>
<protein>
    <submittedName>
        <fullName evidence="7">LAMI_0F11342g1_1</fullName>
    </submittedName>
</protein>
<evidence type="ECO:0000256" key="6">
    <source>
        <dbReference type="SAM" id="Phobius"/>
    </source>
</evidence>
<gene>
    <name evidence="7" type="ORF">LAMI_0F11342G</name>
</gene>
<dbReference type="GO" id="GO:0016020">
    <property type="term" value="C:membrane"/>
    <property type="evidence" value="ECO:0007669"/>
    <property type="project" value="UniProtKB-SubCell"/>
</dbReference>
<dbReference type="AlphaFoldDB" id="A0A1G4K2E3"/>
<evidence type="ECO:0000313" key="7">
    <source>
        <dbReference type="EMBL" id="SCU97779.1"/>
    </source>
</evidence>
<dbReference type="STRING" id="1230905.A0A1G4K2E3"/>
<dbReference type="PANTHER" id="PTHR22779:SF6">
    <property type="entry name" value="SD17342P"/>
    <property type="match status" value="1"/>
</dbReference>
<accession>A0A1G4K2E3</accession>
<evidence type="ECO:0000256" key="5">
    <source>
        <dbReference type="ARBA" id="ARBA00023136"/>
    </source>
</evidence>
<sequence length="140" mass="15499">MRSFVTSGDVPIGYTTPSFPSLYWPINNKKYTLSYLYYTTDIWKFTVFWTLILFVAFYASAGLLASYSHRKVAGGLWILAFYIFIGGVQALASGTVVGLLLAVTYKSGLFAMSTWIPLCAAVVMTLFTVDTSYSMMGSLI</sequence>
<dbReference type="EMBL" id="LT598467">
    <property type="protein sequence ID" value="SCU97779.1"/>
    <property type="molecule type" value="Genomic_DNA"/>
</dbReference>